<evidence type="ECO:0000313" key="2">
    <source>
        <dbReference type="Proteomes" id="UP001191019"/>
    </source>
</evidence>
<organism evidence="1 2">
    <name type="scientific">Candidatus Nanosyncoccus alces</name>
    <dbReference type="NCBI Taxonomy" id="2171997"/>
    <lineage>
        <taxon>Bacteria</taxon>
        <taxon>Candidatus Saccharimonadota</taxon>
        <taxon>Candidatus Nanosyncoccalia</taxon>
        <taxon>Candidatus Nanosyncoccales</taxon>
        <taxon>Candidatus Nanosyncoccaceae</taxon>
        <taxon>Candidatus Nanosyncoccus</taxon>
    </lineage>
</organism>
<comment type="caution">
    <text evidence="1">The sequence shown here is derived from an EMBL/GenBank/DDBJ whole genome shotgun (WGS) entry which is preliminary data.</text>
</comment>
<protein>
    <submittedName>
        <fullName evidence="1">Uncharacterized protein</fullName>
    </submittedName>
</protein>
<accession>A0ABY0FL74</accession>
<sequence>MAPPPHFTEGMHSLAFVTLEIAAIAASKDALTDEIMQLIINHTATVVDIFGFMRPAANGCCWDQGKNDYEQIPKKLRKALRENKFSEKAAKTIDALSQEEFVALINYVVSGEIEELNIGFSLPIIRGFYQHKLLIPCLIFSYMASALRTPIPNALIEFGDMLFGSLFDDIESEDENDNEETE</sequence>
<dbReference type="Proteomes" id="UP001191019">
    <property type="component" value="Unassembled WGS sequence"/>
</dbReference>
<evidence type="ECO:0000313" key="1">
    <source>
        <dbReference type="EMBL" id="RYC74519.1"/>
    </source>
</evidence>
<reference evidence="1 2" key="1">
    <citation type="journal article" date="2018" name="bioRxiv">
        <title>Evidence of independent acquisition and adaption of ultra-small bacteria to human hosts across the highly diverse yet reduced genomes of the phylum Saccharibacteria.</title>
        <authorList>
            <person name="McLean J.S."/>
            <person name="Bor B."/>
            <person name="To T.T."/>
            <person name="Liu Q."/>
            <person name="Kearns K.A."/>
            <person name="Solden L.M."/>
            <person name="Wrighton K.C."/>
            <person name="He X."/>
            <person name="Shi W."/>
        </authorList>
    </citation>
    <scope>NUCLEOTIDE SEQUENCE [LARGE SCALE GENOMIC DNA]</scope>
    <source>
        <strain evidence="1 2">TM7_G3_2_Rum_HOT_351B</strain>
    </source>
</reference>
<keyword evidence="2" id="KW-1185">Reference proteome</keyword>
<proteinExistence type="predicted"/>
<name>A0ABY0FL74_9BACT</name>
<reference evidence="1 2" key="2">
    <citation type="journal article" date="2020" name="Cell Rep.">
        <title>Acquisition and Adaptation of Ultra-small Parasitic Reduced Genome Bacteria to Mammalian Hosts.</title>
        <authorList>
            <person name="McLean J.S."/>
            <person name="Bor B."/>
            <person name="Kerns K.A."/>
            <person name="Liu Q."/>
            <person name="To T.T."/>
            <person name="Solden L."/>
            <person name="Hendrickson E.L."/>
            <person name="Wrighton K."/>
            <person name="Shi W."/>
            <person name="He X."/>
        </authorList>
    </citation>
    <scope>NUCLEOTIDE SEQUENCE [LARGE SCALE GENOMIC DNA]</scope>
    <source>
        <strain evidence="1 2">TM7_G3_2_Rum_HOT_351B</strain>
    </source>
</reference>
<dbReference type="EMBL" id="PRLM01000006">
    <property type="protein sequence ID" value="RYC74519.1"/>
    <property type="molecule type" value="Genomic_DNA"/>
</dbReference>
<gene>
    <name evidence="1" type="ORF">G3RUM_00675</name>
</gene>